<dbReference type="Proteomes" id="UP000714275">
    <property type="component" value="Unassembled WGS sequence"/>
</dbReference>
<evidence type="ECO:0000313" key="2">
    <source>
        <dbReference type="EMBL" id="KAG1781468.1"/>
    </source>
</evidence>
<accession>A0A9P7A3L4</accession>
<gene>
    <name evidence="2" type="ORF">EV702DRAFT_1041982</name>
</gene>
<organism evidence="2 3">
    <name type="scientific">Suillus placidus</name>
    <dbReference type="NCBI Taxonomy" id="48579"/>
    <lineage>
        <taxon>Eukaryota</taxon>
        <taxon>Fungi</taxon>
        <taxon>Dikarya</taxon>
        <taxon>Basidiomycota</taxon>
        <taxon>Agaricomycotina</taxon>
        <taxon>Agaricomycetes</taxon>
        <taxon>Agaricomycetidae</taxon>
        <taxon>Boletales</taxon>
        <taxon>Suillineae</taxon>
        <taxon>Suillaceae</taxon>
        <taxon>Suillus</taxon>
    </lineage>
</organism>
<protein>
    <recommendedName>
        <fullName evidence="1">Fungal-type protein kinase domain-containing protein</fullName>
    </recommendedName>
</protein>
<feature type="domain" description="Fungal-type protein kinase" evidence="1">
    <location>
        <begin position="126"/>
        <end position="310"/>
    </location>
</feature>
<evidence type="ECO:0000313" key="3">
    <source>
        <dbReference type="Proteomes" id="UP000714275"/>
    </source>
</evidence>
<sequence length="712" mass="80150">MSSLVPFFHLKQRSYKLVQLRGIIVKTDKDKYQNQVATQVRKLKANLQPKGFIDQNNRWTSAIGCPDLTQPHHTTRSNGPSTKDLMAIFLNHLVEEVLALWSAEFCQKVLPGLAEDRKPDIILIDADLPEDWHNLTTIGKMKKSGVDVKNPLWFDEGAKWANAIYASQDSHTFAQVLQFLGDQFTFVFFDHGRSVCLDVLGIQEDSEGYFRLVLYLSLAHHSLVGFDPTIIHDMPSDRRFIQTKHFWKAPIDMVLFISNNLNGCGTVIRQVTLSKDQINQALKNGPNSKALQKWLKGMANMESIVVKDTWLDLATPHTEGMGLVLVPPAFVHPALALKYKEAQALPWQSTVHNQLFWNVPTLTLARHSLTSSLKAHDAEHDQGLELMIGKFTRSVFLLNTSYTLCIMDCIRAHGQAYSPYRILDDGSESNELFPLSFMQADTSLWNLGLVDPDKSDWGPINNSNIRRGLLFDHAFASWAPQDIFSRRPLQPKIFEDNALPSFPQISQDAALPHTTPTSLTPSPLPLLTHVLPAGAAIQAHQKWGIDSVAIPEPCTSKKRTLPEVAKVQVEDKEFVQIKVLAWGASDVNEDLQNFANGDENGYTSIDGGELNACSQTRRSACSPLPGRDAPEESDHYLGIWLENATDEVAIWREVARKECFFCNHDGFHLLKGWLGREWSCEPIKTMLRDMRDLLVYEKAVMHAGMIRIIQSC</sequence>
<evidence type="ECO:0000259" key="1">
    <source>
        <dbReference type="Pfam" id="PF17667"/>
    </source>
</evidence>
<name>A0A9P7A3L4_9AGAM</name>
<keyword evidence="3" id="KW-1185">Reference proteome</keyword>
<dbReference type="AlphaFoldDB" id="A0A9P7A3L4"/>
<reference evidence="2" key="1">
    <citation type="journal article" date="2020" name="New Phytol.">
        <title>Comparative genomics reveals dynamic genome evolution in host specialist ectomycorrhizal fungi.</title>
        <authorList>
            <person name="Lofgren L.A."/>
            <person name="Nguyen N.H."/>
            <person name="Vilgalys R."/>
            <person name="Ruytinx J."/>
            <person name="Liao H.L."/>
            <person name="Branco S."/>
            <person name="Kuo A."/>
            <person name="LaButti K."/>
            <person name="Lipzen A."/>
            <person name="Andreopoulos W."/>
            <person name="Pangilinan J."/>
            <person name="Riley R."/>
            <person name="Hundley H."/>
            <person name="Na H."/>
            <person name="Barry K."/>
            <person name="Grigoriev I.V."/>
            <person name="Stajich J.E."/>
            <person name="Kennedy P.G."/>
        </authorList>
    </citation>
    <scope>NUCLEOTIDE SEQUENCE</scope>
    <source>
        <strain evidence="2">DOB743</strain>
    </source>
</reference>
<dbReference type="Pfam" id="PF17667">
    <property type="entry name" value="Pkinase_fungal"/>
    <property type="match status" value="1"/>
</dbReference>
<dbReference type="EMBL" id="JABBWD010000005">
    <property type="protein sequence ID" value="KAG1781468.1"/>
    <property type="molecule type" value="Genomic_DNA"/>
</dbReference>
<comment type="caution">
    <text evidence="2">The sequence shown here is derived from an EMBL/GenBank/DDBJ whole genome shotgun (WGS) entry which is preliminary data.</text>
</comment>
<dbReference type="InterPro" id="IPR040976">
    <property type="entry name" value="Pkinase_fungal"/>
</dbReference>
<proteinExistence type="predicted"/>
<dbReference type="OrthoDB" id="5584477at2759"/>